<dbReference type="PANTHER" id="PTHR32071">
    <property type="entry name" value="TRANSCRIPTIONAL REGULATORY PROTEIN"/>
    <property type="match status" value="1"/>
</dbReference>
<evidence type="ECO:0000256" key="4">
    <source>
        <dbReference type="ARBA" id="ARBA00029500"/>
    </source>
</evidence>
<dbReference type="NCBIfam" id="TIGR00229">
    <property type="entry name" value="sensory_box"/>
    <property type="match status" value="1"/>
</dbReference>
<dbReference type="SMART" id="SM00382">
    <property type="entry name" value="AAA"/>
    <property type="match status" value="1"/>
</dbReference>
<evidence type="ECO:0000259" key="6">
    <source>
        <dbReference type="PROSITE" id="PS50112"/>
    </source>
</evidence>
<dbReference type="RefSeq" id="WP_207669665.1">
    <property type="nucleotide sequence ID" value="NZ_SLWV01000011.1"/>
</dbReference>
<dbReference type="Pfam" id="PF25601">
    <property type="entry name" value="AAA_lid_14"/>
    <property type="match status" value="1"/>
</dbReference>
<dbReference type="InterPro" id="IPR000700">
    <property type="entry name" value="PAS-assoc_C"/>
</dbReference>
<evidence type="ECO:0000259" key="5">
    <source>
        <dbReference type="PROSITE" id="PS50045"/>
    </source>
</evidence>
<dbReference type="FunFam" id="3.40.50.300:FF:000006">
    <property type="entry name" value="DNA-binding transcriptional regulator NtrC"/>
    <property type="match status" value="1"/>
</dbReference>
<gene>
    <name evidence="8" type="ORF">EV214_11164</name>
</gene>
<name>A0A4R2KL90_9FIRM</name>
<dbReference type="Gene3D" id="1.10.8.60">
    <property type="match status" value="1"/>
</dbReference>
<feature type="domain" description="Sigma-54 factor interaction" evidence="5">
    <location>
        <begin position="162"/>
        <end position="391"/>
    </location>
</feature>
<organism evidence="8 9">
    <name type="scientific">Marinisporobacter balticus</name>
    <dbReference type="NCBI Taxonomy" id="2018667"/>
    <lineage>
        <taxon>Bacteria</taxon>
        <taxon>Bacillati</taxon>
        <taxon>Bacillota</taxon>
        <taxon>Clostridia</taxon>
        <taxon>Peptostreptococcales</taxon>
        <taxon>Thermotaleaceae</taxon>
        <taxon>Marinisporobacter</taxon>
    </lineage>
</organism>
<keyword evidence="9" id="KW-1185">Reference proteome</keyword>
<dbReference type="PROSITE" id="PS50045">
    <property type="entry name" value="SIGMA54_INTERACT_4"/>
    <property type="match status" value="1"/>
</dbReference>
<keyword evidence="1" id="KW-0547">Nucleotide-binding</keyword>
<dbReference type="InterPro" id="IPR003593">
    <property type="entry name" value="AAA+_ATPase"/>
</dbReference>
<dbReference type="InterPro" id="IPR009057">
    <property type="entry name" value="Homeodomain-like_sf"/>
</dbReference>
<dbReference type="Pfam" id="PF00158">
    <property type="entry name" value="Sigma54_activat"/>
    <property type="match status" value="1"/>
</dbReference>
<evidence type="ECO:0000256" key="2">
    <source>
        <dbReference type="ARBA" id="ARBA00022797"/>
    </source>
</evidence>
<dbReference type="EMBL" id="SLWV01000011">
    <property type="protein sequence ID" value="TCO74801.1"/>
    <property type="molecule type" value="Genomic_DNA"/>
</dbReference>
<dbReference type="PROSITE" id="PS00675">
    <property type="entry name" value="SIGMA54_INTERACT_1"/>
    <property type="match status" value="1"/>
</dbReference>
<evidence type="ECO:0000256" key="1">
    <source>
        <dbReference type="ARBA" id="ARBA00022741"/>
    </source>
</evidence>
<dbReference type="AlphaFoldDB" id="A0A4R2KL90"/>
<evidence type="ECO:0000259" key="7">
    <source>
        <dbReference type="PROSITE" id="PS50113"/>
    </source>
</evidence>
<dbReference type="InterPro" id="IPR030828">
    <property type="entry name" value="HTH_TyrR"/>
</dbReference>
<dbReference type="GO" id="GO:0005524">
    <property type="term" value="F:ATP binding"/>
    <property type="evidence" value="ECO:0007669"/>
    <property type="project" value="UniProtKB-KW"/>
</dbReference>
<dbReference type="InterPro" id="IPR027417">
    <property type="entry name" value="P-loop_NTPase"/>
</dbReference>
<dbReference type="GO" id="GO:0006355">
    <property type="term" value="P:regulation of DNA-templated transcription"/>
    <property type="evidence" value="ECO:0007669"/>
    <property type="project" value="InterPro"/>
</dbReference>
<dbReference type="Gene3D" id="3.30.450.20">
    <property type="entry name" value="PAS domain"/>
    <property type="match status" value="1"/>
</dbReference>
<keyword evidence="2" id="KW-0058">Aromatic hydrocarbons catabolism</keyword>
<dbReference type="InterPro" id="IPR002078">
    <property type="entry name" value="Sigma_54_int"/>
</dbReference>
<dbReference type="Proteomes" id="UP000294919">
    <property type="component" value="Unassembled WGS sequence"/>
</dbReference>
<evidence type="ECO:0000313" key="8">
    <source>
        <dbReference type="EMBL" id="TCO74801.1"/>
    </source>
</evidence>
<dbReference type="InterPro" id="IPR035965">
    <property type="entry name" value="PAS-like_dom_sf"/>
</dbReference>
<sequence length="471" mass="54099">METLIDYNVLKEELKDYEQLYNEIKIAIDTTFDQITIVDRNAKILCVGDLCEESFGISQSEIIGEDANNLVKKGIFDKSITAEVFEKREKVTIIQKTASNKKLLVTGIPIFNEKKEIVKVINISKDITSIEQLKNQIENTGEMMEWFRKELLKRKVIQEKKIITKNSTMQKIMELIKRTADVDSTVLLLGETGVGKGFLAKTIHEMSNRKNKPFVTINCGAIPENLLESELFGYEEGAFTGANKKGKKGLFEEAKDGIVFLDEIGELSMKLQVKLLSVLQDRKASRIGALRPYEIKARIIAATNKDLKKAITNGEFRQDLYYRLNIIPINIPSLRERIEDIPILINVFLKKNNEKYFFEKSLTQDAYKLLISYKWLGNIRELENIIERLVITCGEDIITSKQVLEIIHLENNKNVNYIEANTVIPLKEATKELERQLLIKAKQEYKTTRKIATVLKINQSTVVRKLKEYNI</sequence>
<dbReference type="SUPFAM" id="SSF55785">
    <property type="entry name" value="PYP-like sensor domain (PAS domain)"/>
    <property type="match status" value="1"/>
</dbReference>
<dbReference type="PANTHER" id="PTHR32071:SF57">
    <property type="entry name" value="C4-DICARBOXYLATE TRANSPORT TRANSCRIPTIONAL REGULATORY PROTEIN DCTD"/>
    <property type="match status" value="1"/>
</dbReference>
<dbReference type="InterPro" id="IPR000014">
    <property type="entry name" value="PAS"/>
</dbReference>
<proteinExistence type="predicted"/>
<evidence type="ECO:0000256" key="3">
    <source>
        <dbReference type="ARBA" id="ARBA00022840"/>
    </source>
</evidence>
<dbReference type="InterPro" id="IPR025662">
    <property type="entry name" value="Sigma_54_int_dom_ATP-bd_1"/>
</dbReference>
<feature type="domain" description="PAC" evidence="7">
    <location>
        <begin position="87"/>
        <end position="139"/>
    </location>
</feature>
<evidence type="ECO:0000313" key="9">
    <source>
        <dbReference type="Proteomes" id="UP000294919"/>
    </source>
</evidence>
<dbReference type="Pfam" id="PF18024">
    <property type="entry name" value="HTH_50"/>
    <property type="match status" value="1"/>
</dbReference>
<comment type="caution">
    <text evidence="8">The sequence shown here is derived from an EMBL/GenBank/DDBJ whole genome shotgun (WGS) entry which is preliminary data.</text>
</comment>
<accession>A0A4R2KL90</accession>
<dbReference type="SUPFAM" id="SSF52540">
    <property type="entry name" value="P-loop containing nucleoside triphosphate hydrolases"/>
    <property type="match status" value="1"/>
</dbReference>
<protein>
    <recommendedName>
        <fullName evidence="4">HTH-type transcriptional regulatory protein TyrR</fullName>
    </recommendedName>
</protein>
<dbReference type="SUPFAM" id="SSF46689">
    <property type="entry name" value="Homeodomain-like"/>
    <property type="match status" value="1"/>
</dbReference>
<dbReference type="InterPro" id="IPR058031">
    <property type="entry name" value="AAA_lid_NorR"/>
</dbReference>
<dbReference type="GO" id="GO:0003677">
    <property type="term" value="F:DNA binding"/>
    <property type="evidence" value="ECO:0007669"/>
    <property type="project" value="UniProtKB-KW"/>
</dbReference>
<dbReference type="Gene3D" id="1.10.10.60">
    <property type="entry name" value="Homeodomain-like"/>
    <property type="match status" value="1"/>
</dbReference>
<dbReference type="Gene3D" id="3.40.50.300">
    <property type="entry name" value="P-loop containing nucleotide triphosphate hydrolases"/>
    <property type="match status" value="1"/>
</dbReference>
<dbReference type="PROSITE" id="PS50112">
    <property type="entry name" value="PAS"/>
    <property type="match status" value="1"/>
</dbReference>
<dbReference type="CDD" id="cd00009">
    <property type="entry name" value="AAA"/>
    <property type="match status" value="1"/>
</dbReference>
<keyword evidence="3" id="KW-0067">ATP-binding</keyword>
<feature type="domain" description="PAS" evidence="6">
    <location>
        <begin position="20"/>
        <end position="65"/>
    </location>
</feature>
<reference evidence="8 9" key="1">
    <citation type="submission" date="2019-03" db="EMBL/GenBank/DDBJ databases">
        <title>Genomic Encyclopedia of Type Strains, Phase IV (KMG-IV): sequencing the most valuable type-strain genomes for metagenomic binning, comparative biology and taxonomic classification.</title>
        <authorList>
            <person name="Goeker M."/>
        </authorList>
    </citation>
    <scope>NUCLEOTIDE SEQUENCE [LARGE SCALE GENOMIC DNA]</scope>
    <source>
        <strain evidence="8 9">DSM 102940</strain>
    </source>
</reference>
<dbReference type="PROSITE" id="PS50113">
    <property type="entry name" value="PAC"/>
    <property type="match status" value="1"/>
</dbReference>